<dbReference type="Pfam" id="PF13620">
    <property type="entry name" value="CarboxypepD_reg"/>
    <property type="match status" value="1"/>
</dbReference>
<dbReference type="InterPro" id="IPR034084">
    <property type="entry name" value="Thermitase-like_dom"/>
</dbReference>
<comment type="cofactor">
    <cofactor evidence="1">
        <name>Ca(2+)</name>
        <dbReference type="ChEBI" id="CHEBI:29108"/>
    </cofactor>
</comment>
<evidence type="ECO:0000256" key="3">
    <source>
        <dbReference type="ARBA" id="ARBA00011073"/>
    </source>
</evidence>
<evidence type="ECO:0000256" key="2">
    <source>
        <dbReference type="ARBA" id="ARBA00004613"/>
    </source>
</evidence>
<reference evidence="14 15" key="1">
    <citation type="journal article" date="2022" name="Int. J. Syst. Evol. Microbiol.">
        <title>Neobacillus kokaensis sp. nov., isolated from soil.</title>
        <authorList>
            <person name="Yuki K."/>
            <person name="Matsubara H."/>
            <person name="Yamaguchi S."/>
        </authorList>
    </citation>
    <scope>NUCLEOTIDE SEQUENCE [LARGE SCALE GENOMIC DNA]</scope>
    <source>
        <strain evidence="14 15">LOB 377</strain>
    </source>
</reference>
<dbReference type="PROSITE" id="PS00137">
    <property type="entry name" value="SUBTILASE_HIS"/>
    <property type="match status" value="1"/>
</dbReference>
<keyword evidence="5 9" id="KW-0645">Protease</keyword>
<keyword evidence="7 9" id="KW-0720">Serine protease</keyword>
<dbReference type="Gene3D" id="2.60.40.1120">
    <property type="entry name" value="Carboxypeptidase-like, regulatory domain"/>
    <property type="match status" value="1"/>
</dbReference>
<evidence type="ECO:0000256" key="10">
    <source>
        <dbReference type="RuleBase" id="RU003355"/>
    </source>
</evidence>
<keyword evidence="6 9" id="KW-0378">Hydrolase</keyword>
<dbReference type="InterPro" id="IPR013784">
    <property type="entry name" value="Carb-bd-like_fold"/>
</dbReference>
<feature type="active site" description="Charge relay system" evidence="9">
    <location>
        <position position="157"/>
    </location>
</feature>
<evidence type="ECO:0000259" key="12">
    <source>
        <dbReference type="Pfam" id="PF00082"/>
    </source>
</evidence>
<evidence type="ECO:0000313" key="14">
    <source>
        <dbReference type="EMBL" id="GHH99126.1"/>
    </source>
</evidence>
<evidence type="ECO:0000256" key="8">
    <source>
        <dbReference type="ARBA" id="ARBA00022837"/>
    </source>
</evidence>
<gene>
    <name evidence="14" type="ORF">AM1BK_26690</name>
</gene>
<dbReference type="SUPFAM" id="SSF49452">
    <property type="entry name" value="Starch-binding domain-like"/>
    <property type="match status" value="1"/>
</dbReference>
<dbReference type="PANTHER" id="PTHR43806:SF11">
    <property type="entry name" value="CEREVISIN-RELATED"/>
    <property type="match status" value="1"/>
</dbReference>
<feature type="domain" description="Fervidolysin-like N-terminal prodomain" evidence="13">
    <location>
        <begin position="7"/>
        <end position="67"/>
    </location>
</feature>
<evidence type="ECO:0000313" key="15">
    <source>
        <dbReference type="Proteomes" id="UP000637074"/>
    </source>
</evidence>
<dbReference type="InterPro" id="IPR050131">
    <property type="entry name" value="Peptidase_S8_subtilisin-like"/>
</dbReference>
<feature type="active site" description="Charge relay system" evidence="9">
    <location>
        <position position="125"/>
    </location>
</feature>
<sequence>MNANVNLLVGFHPDCNKAQRVYLHQVNGCKVIKQFPEINVEVVTVPQINATFAFKAYHASPHVTFVETEKTYSANFRPNDPFYKTPIQTSNNGLQCQWGLRRTNPEQAWDQVRNRTPSQIIAILDTGIDPNHPDLAQKIVSPANFTTDSSFIDINGHGTHVAGVAAAVTNNKTGIAGMSFNTANIMPVKVLGGPQGQGQTSWIVAGILYAVNNGANVINMSLGSPAYSQAFQLAINFAWNRGLVIVASAGNNGNEQIQYPAGYNYVFSVSATNQANDRAYFSSWGMDVGVTAPGIAILSTTPTYPVANVQLNYDALSGTSQAAPFVAGLAVMLRAIYPQLSNQEIIQVIQRSAKPIDAAIKEWDAFFGYGLIDASNAVKRTSGKAIRRQSTLNQNLPCSAEARTSGNRSSGRRNRGKNLKTKLGSFYGQVVNQNGNPIGNARVFARRGNINVSMYTTKTNVLIDTGVTASDGMFRLPNLQAGSYGIFVALPGQAPVQITTATITPGADLFLRLVV</sequence>
<evidence type="ECO:0000256" key="6">
    <source>
        <dbReference type="ARBA" id="ARBA00022801"/>
    </source>
</evidence>
<dbReference type="PROSITE" id="PS00136">
    <property type="entry name" value="SUBTILASE_ASP"/>
    <property type="match status" value="1"/>
</dbReference>
<organism evidence="14 15">
    <name type="scientific">Neobacillus kokaensis</name>
    <dbReference type="NCBI Taxonomy" id="2759023"/>
    <lineage>
        <taxon>Bacteria</taxon>
        <taxon>Bacillati</taxon>
        <taxon>Bacillota</taxon>
        <taxon>Bacilli</taxon>
        <taxon>Bacillales</taxon>
        <taxon>Bacillaceae</taxon>
        <taxon>Neobacillus</taxon>
    </lineage>
</organism>
<dbReference type="InterPro" id="IPR022398">
    <property type="entry name" value="Peptidase_S8_His-AS"/>
</dbReference>
<evidence type="ECO:0000256" key="7">
    <source>
        <dbReference type="ARBA" id="ARBA00022825"/>
    </source>
</evidence>
<dbReference type="InterPro" id="IPR036852">
    <property type="entry name" value="Peptidase_S8/S53_dom_sf"/>
</dbReference>
<dbReference type="Proteomes" id="UP000637074">
    <property type="component" value="Unassembled WGS sequence"/>
</dbReference>
<dbReference type="InterPro" id="IPR054399">
    <property type="entry name" value="Fervidolysin-like_N_prodom"/>
</dbReference>
<keyword evidence="4" id="KW-0964">Secreted</keyword>
<comment type="caution">
    <text evidence="14">The sequence shown here is derived from an EMBL/GenBank/DDBJ whole genome shotgun (WGS) entry which is preliminary data.</text>
</comment>
<evidence type="ECO:0000256" key="9">
    <source>
        <dbReference type="PROSITE-ProRule" id="PRU01240"/>
    </source>
</evidence>
<dbReference type="CDD" id="cd07484">
    <property type="entry name" value="Peptidases_S8_Thermitase_like"/>
    <property type="match status" value="1"/>
</dbReference>
<comment type="similarity">
    <text evidence="3 9 10">Belongs to the peptidase S8 family.</text>
</comment>
<evidence type="ECO:0000256" key="4">
    <source>
        <dbReference type="ARBA" id="ARBA00022525"/>
    </source>
</evidence>
<evidence type="ECO:0008006" key="16">
    <source>
        <dbReference type="Google" id="ProtNLM"/>
    </source>
</evidence>
<proteinExistence type="inferred from homology"/>
<keyword evidence="8" id="KW-0106">Calcium</keyword>
<dbReference type="EMBL" id="BNDS01000010">
    <property type="protein sequence ID" value="GHH99126.1"/>
    <property type="molecule type" value="Genomic_DNA"/>
</dbReference>
<comment type="subcellular location">
    <subcellularLocation>
        <location evidence="2">Secreted</location>
    </subcellularLocation>
</comment>
<dbReference type="InterPro" id="IPR023827">
    <property type="entry name" value="Peptidase_S8_Asp-AS"/>
</dbReference>
<dbReference type="Pfam" id="PF00082">
    <property type="entry name" value="Peptidase_S8"/>
    <property type="match status" value="1"/>
</dbReference>
<evidence type="ECO:0000256" key="5">
    <source>
        <dbReference type="ARBA" id="ARBA00022670"/>
    </source>
</evidence>
<dbReference type="PRINTS" id="PR00723">
    <property type="entry name" value="SUBTILISIN"/>
</dbReference>
<feature type="domain" description="Peptidase S8/S53" evidence="12">
    <location>
        <begin position="120"/>
        <end position="370"/>
    </location>
</feature>
<dbReference type="PROSITE" id="PS51892">
    <property type="entry name" value="SUBTILASE"/>
    <property type="match status" value="1"/>
</dbReference>
<evidence type="ECO:0000259" key="13">
    <source>
        <dbReference type="Pfam" id="PF22148"/>
    </source>
</evidence>
<dbReference type="Gene3D" id="3.40.50.200">
    <property type="entry name" value="Peptidase S8/S53 domain"/>
    <property type="match status" value="1"/>
</dbReference>
<feature type="region of interest" description="Disordered" evidence="11">
    <location>
        <begin position="399"/>
        <end position="418"/>
    </location>
</feature>
<evidence type="ECO:0000256" key="11">
    <source>
        <dbReference type="SAM" id="MobiDB-lite"/>
    </source>
</evidence>
<dbReference type="RefSeq" id="WP_191273586.1">
    <property type="nucleotide sequence ID" value="NZ_BNDS01000010.1"/>
</dbReference>
<dbReference type="SUPFAM" id="SSF52743">
    <property type="entry name" value="Subtilisin-like"/>
    <property type="match status" value="1"/>
</dbReference>
<dbReference type="Pfam" id="PF22148">
    <property type="entry name" value="Fervidolysin_NPro-like"/>
    <property type="match status" value="1"/>
</dbReference>
<feature type="active site" description="Charge relay system" evidence="9">
    <location>
        <position position="320"/>
    </location>
</feature>
<keyword evidence="15" id="KW-1185">Reference proteome</keyword>
<name>A0ABQ3N4V2_9BACI</name>
<dbReference type="InterPro" id="IPR023828">
    <property type="entry name" value="Peptidase_S8_Ser-AS"/>
</dbReference>
<dbReference type="PROSITE" id="PS00138">
    <property type="entry name" value="SUBTILASE_SER"/>
    <property type="match status" value="1"/>
</dbReference>
<dbReference type="PANTHER" id="PTHR43806">
    <property type="entry name" value="PEPTIDASE S8"/>
    <property type="match status" value="1"/>
</dbReference>
<evidence type="ECO:0000256" key="1">
    <source>
        <dbReference type="ARBA" id="ARBA00001913"/>
    </source>
</evidence>
<accession>A0ABQ3N4V2</accession>
<dbReference type="InterPro" id="IPR015500">
    <property type="entry name" value="Peptidase_S8_subtilisin-rel"/>
</dbReference>
<protein>
    <recommendedName>
        <fullName evidence="16">Peptidase S8/S53 domain-containing protein</fullName>
    </recommendedName>
</protein>
<dbReference type="InterPro" id="IPR000209">
    <property type="entry name" value="Peptidase_S8/S53_dom"/>
</dbReference>